<evidence type="ECO:0008006" key="4">
    <source>
        <dbReference type="Google" id="ProtNLM"/>
    </source>
</evidence>
<organism evidence="2 3">
    <name type="scientific">[Candida] anglica</name>
    <dbReference type="NCBI Taxonomy" id="148631"/>
    <lineage>
        <taxon>Eukaryota</taxon>
        <taxon>Fungi</taxon>
        <taxon>Dikarya</taxon>
        <taxon>Ascomycota</taxon>
        <taxon>Saccharomycotina</taxon>
        <taxon>Pichiomycetes</taxon>
        <taxon>Debaryomycetaceae</taxon>
        <taxon>Kurtzmaniella</taxon>
    </lineage>
</organism>
<dbReference type="EMBL" id="OZ004259">
    <property type="protein sequence ID" value="CAK7916712.1"/>
    <property type="molecule type" value="Genomic_DNA"/>
</dbReference>
<evidence type="ECO:0000313" key="2">
    <source>
        <dbReference type="EMBL" id="CAK7916712.1"/>
    </source>
</evidence>
<reference evidence="2 3" key="1">
    <citation type="submission" date="2024-01" db="EMBL/GenBank/DDBJ databases">
        <authorList>
            <consortium name="Genoscope - CEA"/>
            <person name="William W."/>
        </authorList>
    </citation>
    <scope>NUCLEOTIDE SEQUENCE [LARGE SCALE GENOMIC DNA]</scope>
    <source>
        <strain evidence="2 3">29B2s-10</strain>
    </source>
</reference>
<evidence type="ECO:0000256" key="1">
    <source>
        <dbReference type="SAM" id="Phobius"/>
    </source>
</evidence>
<dbReference type="Proteomes" id="UP001497600">
    <property type="component" value="Chromosome G"/>
</dbReference>
<keyword evidence="1" id="KW-0472">Membrane</keyword>
<evidence type="ECO:0000313" key="3">
    <source>
        <dbReference type="Proteomes" id="UP001497600"/>
    </source>
</evidence>
<feature type="transmembrane region" description="Helical" evidence="1">
    <location>
        <begin position="12"/>
        <end position="30"/>
    </location>
</feature>
<sequence>MPPDLPKGPPFWQRLIVGTAAVGLGVYAFLDASKEFELIKFTPFSEEEIAQRKLENRKLSIRQLEQVTLDYTPEAKEKFRKRAEQLEKEKGS</sequence>
<name>A0ABP0EH35_9ASCO</name>
<protein>
    <recommendedName>
        <fullName evidence="4">Cytochrome c oxidase assembly factor 3</fullName>
    </recommendedName>
</protein>
<accession>A0ABP0EH35</accession>
<keyword evidence="3" id="KW-1185">Reference proteome</keyword>
<gene>
    <name evidence="2" type="ORF">CAAN4_G05094</name>
</gene>
<keyword evidence="1" id="KW-0812">Transmembrane</keyword>
<keyword evidence="1" id="KW-1133">Transmembrane helix</keyword>
<proteinExistence type="predicted"/>